<evidence type="ECO:0000256" key="1">
    <source>
        <dbReference type="ARBA" id="ARBA00023015"/>
    </source>
</evidence>
<keyword evidence="1" id="KW-0805">Transcription regulation</keyword>
<comment type="caution">
    <text evidence="5">The sequence shown here is derived from an EMBL/GenBank/DDBJ whole genome shotgun (WGS) entry which is preliminary data.</text>
</comment>
<keyword evidence="2" id="KW-0238">DNA-binding</keyword>
<gene>
    <name evidence="5" type="ORF">OEG84_21665</name>
</gene>
<keyword evidence="3" id="KW-0804">Transcription</keyword>
<dbReference type="PROSITE" id="PS01117">
    <property type="entry name" value="HTH_MARR_1"/>
    <property type="match status" value="1"/>
</dbReference>
<dbReference type="RefSeq" id="WP_267655675.1">
    <property type="nucleotide sequence ID" value="NZ_JAOVZR010000001.1"/>
</dbReference>
<feature type="domain" description="HTH marR-type" evidence="4">
    <location>
        <begin position="6"/>
        <end position="131"/>
    </location>
</feature>
<evidence type="ECO:0000313" key="6">
    <source>
        <dbReference type="Proteomes" id="UP001073227"/>
    </source>
</evidence>
<proteinExistence type="predicted"/>
<evidence type="ECO:0000259" key="4">
    <source>
        <dbReference type="PROSITE" id="PS50995"/>
    </source>
</evidence>
<evidence type="ECO:0000256" key="3">
    <source>
        <dbReference type="ARBA" id="ARBA00023163"/>
    </source>
</evidence>
<dbReference type="EMBL" id="JAOVZR010000001">
    <property type="protein sequence ID" value="MCY0150240.1"/>
    <property type="molecule type" value="Genomic_DNA"/>
</dbReference>
<dbReference type="Proteomes" id="UP001073227">
    <property type="component" value="Unassembled WGS sequence"/>
</dbReference>
<dbReference type="InterPro" id="IPR000835">
    <property type="entry name" value="HTH_MarR-typ"/>
</dbReference>
<evidence type="ECO:0000256" key="2">
    <source>
        <dbReference type="ARBA" id="ARBA00023125"/>
    </source>
</evidence>
<protein>
    <submittedName>
        <fullName evidence="5">MarR family winged helix-turn-helix transcriptional regulator</fullName>
    </submittedName>
</protein>
<dbReference type="PANTHER" id="PTHR33164:SF89">
    <property type="entry name" value="MARR FAMILY REGULATORY PROTEIN"/>
    <property type="match status" value="1"/>
</dbReference>
<dbReference type="SMART" id="SM00347">
    <property type="entry name" value="HTH_MARR"/>
    <property type="match status" value="1"/>
</dbReference>
<evidence type="ECO:0000313" key="5">
    <source>
        <dbReference type="EMBL" id="MCY0150240.1"/>
    </source>
</evidence>
<sequence length="182" mass="20184">MKPAQTNQVRALIERLSRLSESEDWNSDLNPAQMQALRYLASANRFSRAPSHVAAFSGATRGTVSQTLRALERKGLVTEARSQTDRRSISYAVTAAGRTLAHSDRIIDQAMADLTPDQVEALEQGLADVLRSVIAARGGKTFGLCHQCRYHQRRGDAAYCRLLEVDLEPVEKDQICHEHEPA</sequence>
<reference evidence="5" key="1">
    <citation type="submission" date="2022-10" db="EMBL/GenBank/DDBJ databases">
        <title>Hoeflea sp. G2-23, isolated from marine algae.</title>
        <authorList>
            <person name="Kristyanto S."/>
            <person name="Kim J.M."/>
            <person name="Jeon C.O."/>
        </authorList>
    </citation>
    <scope>NUCLEOTIDE SEQUENCE</scope>
    <source>
        <strain evidence="5">G2-23</strain>
    </source>
</reference>
<dbReference type="PANTHER" id="PTHR33164">
    <property type="entry name" value="TRANSCRIPTIONAL REGULATOR, MARR FAMILY"/>
    <property type="match status" value="1"/>
</dbReference>
<dbReference type="InterPro" id="IPR036388">
    <property type="entry name" value="WH-like_DNA-bd_sf"/>
</dbReference>
<dbReference type="InterPro" id="IPR023187">
    <property type="entry name" value="Tscrpt_reg_MarR-type_CS"/>
</dbReference>
<organism evidence="5 6">
    <name type="scientific">Hoeflea algicola</name>
    <dbReference type="NCBI Taxonomy" id="2983763"/>
    <lineage>
        <taxon>Bacteria</taxon>
        <taxon>Pseudomonadati</taxon>
        <taxon>Pseudomonadota</taxon>
        <taxon>Alphaproteobacteria</taxon>
        <taxon>Hyphomicrobiales</taxon>
        <taxon>Rhizobiaceae</taxon>
        <taxon>Hoeflea</taxon>
    </lineage>
</organism>
<dbReference type="PROSITE" id="PS50995">
    <property type="entry name" value="HTH_MARR_2"/>
    <property type="match status" value="1"/>
</dbReference>
<accession>A0ABT3ZEK7</accession>
<keyword evidence="6" id="KW-1185">Reference proteome</keyword>
<dbReference type="Gene3D" id="1.10.10.10">
    <property type="entry name" value="Winged helix-like DNA-binding domain superfamily/Winged helix DNA-binding domain"/>
    <property type="match status" value="1"/>
</dbReference>
<dbReference type="SUPFAM" id="SSF46785">
    <property type="entry name" value="Winged helix' DNA-binding domain"/>
    <property type="match status" value="1"/>
</dbReference>
<dbReference type="Pfam" id="PF12802">
    <property type="entry name" value="MarR_2"/>
    <property type="match status" value="1"/>
</dbReference>
<dbReference type="InterPro" id="IPR039422">
    <property type="entry name" value="MarR/SlyA-like"/>
</dbReference>
<name>A0ABT3ZEK7_9HYPH</name>
<dbReference type="InterPro" id="IPR036390">
    <property type="entry name" value="WH_DNA-bd_sf"/>
</dbReference>